<keyword evidence="3" id="KW-0808">Transferase</keyword>
<evidence type="ECO:0000256" key="6">
    <source>
        <dbReference type="ARBA" id="ARBA00022771"/>
    </source>
</evidence>
<proteinExistence type="predicted"/>
<keyword evidence="7" id="KW-0833">Ubl conjugation pathway</keyword>
<feature type="region of interest" description="Disordered" evidence="9">
    <location>
        <begin position="58"/>
        <end position="114"/>
    </location>
</feature>
<reference evidence="11" key="1">
    <citation type="submission" date="2023-11" db="EMBL/GenBank/DDBJ databases">
        <authorList>
            <person name="Alioto T."/>
            <person name="Alioto T."/>
            <person name="Gomez Garrido J."/>
        </authorList>
    </citation>
    <scope>NUCLEOTIDE SEQUENCE</scope>
</reference>
<evidence type="ECO:0000256" key="4">
    <source>
        <dbReference type="ARBA" id="ARBA00022723"/>
    </source>
</evidence>
<dbReference type="PROSITE" id="PS51873">
    <property type="entry name" value="TRIAD"/>
    <property type="match status" value="1"/>
</dbReference>
<gene>
    <name evidence="11" type="ORF">LECACI_7A003822</name>
</gene>
<evidence type="ECO:0000256" key="5">
    <source>
        <dbReference type="ARBA" id="ARBA00022737"/>
    </source>
</evidence>
<sequence length="418" mass="46387">MAATTLWMDVLEAADDETVRVINELQLQDLEDLDSWGSPDAALARQIYEDEVKQYGAIRDAEGEEIDAEGSADELDQEGEGEEEEEEEGIESGPDRAADVTNSADENGRPEHQTDQGLIAGSVAQLACNVCAEDKPESQCYRSPCEDGHIYCAGCLRRLFRTSMGDATLYPPTCCAHRIALEAVAHLLGQQLSVHFAAKQEELDDPQPLYCHDPPCSTYIGTRNRLGQRGDCPGCQKETCVQCKAALHDGECSRSGEVPQVVALAEAMGWGRCHRCPRIIERNMGCYHMTCPCGAEFCYLCSAPWKSCRCRVMDLDQIIPQAEAIAERQGQGRGGGGNNIAEIIQHLVDDPRGQSNTWHIARGEFECDGCHQRLGAYVYECLHCTVRFCYRCRCNRGHAQRYRGEIQRELRARGFVDV</sequence>
<accession>A0AAI8YXJ6</accession>
<evidence type="ECO:0000259" key="10">
    <source>
        <dbReference type="PROSITE" id="PS51873"/>
    </source>
</evidence>
<dbReference type="GO" id="GO:0016567">
    <property type="term" value="P:protein ubiquitination"/>
    <property type="evidence" value="ECO:0007669"/>
    <property type="project" value="InterPro"/>
</dbReference>
<evidence type="ECO:0000313" key="11">
    <source>
        <dbReference type="EMBL" id="CAK3983993.1"/>
    </source>
</evidence>
<keyword evidence="6" id="KW-0863">Zinc-finger</keyword>
<evidence type="ECO:0000256" key="8">
    <source>
        <dbReference type="ARBA" id="ARBA00022833"/>
    </source>
</evidence>
<keyword evidence="5" id="KW-0677">Repeat</keyword>
<dbReference type="InterPro" id="IPR044066">
    <property type="entry name" value="TRIAD_supradom"/>
</dbReference>
<comment type="caution">
    <text evidence="11">The sequence shown here is derived from an EMBL/GenBank/DDBJ whole genome shotgun (WGS) entry which is preliminary data.</text>
</comment>
<dbReference type="InterPro" id="IPR002867">
    <property type="entry name" value="IBR_dom"/>
</dbReference>
<feature type="compositionally biased region" description="Acidic residues" evidence="9">
    <location>
        <begin position="62"/>
        <end position="90"/>
    </location>
</feature>
<protein>
    <recommendedName>
        <fullName evidence="2">RBR-type E3 ubiquitin transferase</fullName>
        <ecNumber evidence="2">2.3.2.31</ecNumber>
    </recommendedName>
</protein>
<evidence type="ECO:0000256" key="3">
    <source>
        <dbReference type="ARBA" id="ARBA00022679"/>
    </source>
</evidence>
<dbReference type="SUPFAM" id="SSF57850">
    <property type="entry name" value="RING/U-box"/>
    <property type="match status" value="1"/>
</dbReference>
<dbReference type="CDD" id="cd22584">
    <property type="entry name" value="Rcat_RBR_unk"/>
    <property type="match status" value="1"/>
</dbReference>
<dbReference type="Gene3D" id="1.20.120.1750">
    <property type="match status" value="1"/>
</dbReference>
<evidence type="ECO:0000256" key="7">
    <source>
        <dbReference type="ARBA" id="ARBA00022786"/>
    </source>
</evidence>
<name>A0AAI8YXJ6_9PEZI</name>
<organism evidence="11 12">
    <name type="scientific">Lecanosticta acicola</name>
    <dbReference type="NCBI Taxonomy" id="111012"/>
    <lineage>
        <taxon>Eukaryota</taxon>
        <taxon>Fungi</taxon>
        <taxon>Dikarya</taxon>
        <taxon>Ascomycota</taxon>
        <taxon>Pezizomycotina</taxon>
        <taxon>Dothideomycetes</taxon>
        <taxon>Dothideomycetidae</taxon>
        <taxon>Mycosphaerellales</taxon>
        <taxon>Mycosphaerellaceae</taxon>
        <taxon>Lecanosticta</taxon>
    </lineage>
</organism>
<dbReference type="EC" id="2.3.2.31" evidence="2"/>
<evidence type="ECO:0000256" key="1">
    <source>
        <dbReference type="ARBA" id="ARBA00001798"/>
    </source>
</evidence>
<comment type="catalytic activity">
    <reaction evidence="1">
        <text>[E2 ubiquitin-conjugating enzyme]-S-ubiquitinyl-L-cysteine + [acceptor protein]-L-lysine = [E2 ubiquitin-conjugating enzyme]-L-cysteine + [acceptor protein]-N(6)-ubiquitinyl-L-lysine.</text>
        <dbReference type="EC" id="2.3.2.31"/>
    </reaction>
</comment>
<dbReference type="InterPro" id="IPR013083">
    <property type="entry name" value="Znf_RING/FYVE/PHD"/>
</dbReference>
<dbReference type="Pfam" id="PF01485">
    <property type="entry name" value="IBR"/>
    <property type="match status" value="1"/>
</dbReference>
<dbReference type="GO" id="GO:0061630">
    <property type="term" value="F:ubiquitin protein ligase activity"/>
    <property type="evidence" value="ECO:0007669"/>
    <property type="project" value="UniProtKB-EC"/>
</dbReference>
<keyword evidence="12" id="KW-1185">Reference proteome</keyword>
<evidence type="ECO:0000256" key="2">
    <source>
        <dbReference type="ARBA" id="ARBA00012251"/>
    </source>
</evidence>
<dbReference type="Proteomes" id="UP001296104">
    <property type="component" value="Unassembled WGS sequence"/>
</dbReference>
<evidence type="ECO:0000313" key="12">
    <source>
        <dbReference type="Proteomes" id="UP001296104"/>
    </source>
</evidence>
<dbReference type="GO" id="GO:0008270">
    <property type="term" value="F:zinc ion binding"/>
    <property type="evidence" value="ECO:0007669"/>
    <property type="project" value="UniProtKB-KW"/>
</dbReference>
<dbReference type="PANTHER" id="PTHR11685">
    <property type="entry name" value="RBR FAMILY RING FINGER AND IBR DOMAIN-CONTAINING"/>
    <property type="match status" value="1"/>
</dbReference>
<feature type="domain" description="RING-type" evidence="10">
    <location>
        <begin position="124"/>
        <end position="314"/>
    </location>
</feature>
<keyword evidence="4" id="KW-0479">Metal-binding</keyword>
<dbReference type="Gene3D" id="3.30.40.10">
    <property type="entry name" value="Zinc/RING finger domain, C3HC4 (zinc finger)"/>
    <property type="match status" value="1"/>
</dbReference>
<dbReference type="AlphaFoldDB" id="A0AAI8YXJ6"/>
<dbReference type="InterPro" id="IPR031127">
    <property type="entry name" value="E3_UB_ligase_RBR"/>
</dbReference>
<keyword evidence="8" id="KW-0862">Zinc</keyword>
<dbReference type="EMBL" id="CAVMBE010000019">
    <property type="protein sequence ID" value="CAK3983993.1"/>
    <property type="molecule type" value="Genomic_DNA"/>
</dbReference>
<evidence type="ECO:0000256" key="9">
    <source>
        <dbReference type="SAM" id="MobiDB-lite"/>
    </source>
</evidence>